<feature type="region of interest" description="Disordered" evidence="3">
    <location>
        <begin position="46"/>
        <end position="70"/>
    </location>
</feature>
<evidence type="ECO:0000256" key="2">
    <source>
        <dbReference type="PROSITE-ProRule" id="PRU00104"/>
    </source>
</evidence>
<dbReference type="AlphaFoldDB" id="A0A5J4VJB1"/>
<dbReference type="Proteomes" id="UP000324800">
    <property type="component" value="Unassembled WGS sequence"/>
</dbReference>
<dbReference type="PANTHER" id="PTHR46654:SF1">
    <property type="entry name" value="E3 UBIQUITIN-PROTEIN LIGASE HECTD3"/>
    <property type="match status" value="1"/>
</dbReference>
<evidence type="ECO:0000259" key="4">
    <source>
        <dbReference type="PROSITE" id="PS50237"/>
    </source>
</evidence>
<dbReference type="Gene3D" id="3.30.2410.10">
    <property type="entry name" value="Hect, E3 ligase catalytic domain"/>
    <property type="match status" value="1"/>
</dbReference>
<feature type="active site" description="Glycyl thioester intermediate" evidence="2">
    <location>
        <position position="8"/>
    </location>
</feature>
<dbReference type="PANTHER" id="PTHR46654">
    <property type="entry name" value="E3 UBIQUITIN-PROTEIN LIGASE HECTD3"/>
    <property type="match status" value="1"/>
</dbReference>
<feature type="non-terminal residue" evidence="5">
    <location>
        <position position="1"/>
    </location>
</feature>
<reference evidence="5 6" key="1">
    <citation type="submission" date="2019-03" db="EMBL/GenBank/DDBJ databases">
        <title>Single cell metagenomics reveals metabolic interactions within the superorganism composed of flagellate Streblomastix strix and complex community of Bacteroidetes bacteria on its surface.</title>
        <authorList>
            <person name="Treitli S.C."/>
            <person name="Kolisko M."/>
            <person name="Husnik F."/>
            <person name="Keeling P."/>
            <person name="Hampl V."/>
        </authorList>
    </citation>
    <scope>NUCLEOTIDE SEQUENCE [LARGE SCALE GENOMIC DNA]</scope>
    <source>
        <strain evidence="5">ST1C</strain>
    </source>
</reference>
<dbReference type="InterPro" id="IPR000569">
    <property type="entry name" value="HECT_dom"/>
</dbReference>
<dbReference type="SUPFAM" id="SSF56204">
    <property type="entry name" value="Hect, E3 ligase catalytic domain"/>
    <property type="match status" value="1"/>
</dbReference>
<dbReference type="PROSITE" id="PS50237">
    <property type="entry name" value="HECT"/>
    <property type="match status" value="1"/>
</dbReference>
<feature type="domain" description="HECT" evidence="4">
    <location>
        <begin position="1"/>
        <end position="44"/>
    </location>
</feature>
<dbReference type="OrthoDB" id="239701at2759"/>
<dbReference type="Pfam" id="PF00632">
    <property type="entry name" value="HECT"/>
    <property type="match status" value="1"/>
</dbReference>
<evidence type="ECO:0000313" key="6">
    <source>
        <dbReference type="Proteomes" id="UP000324800"/>
    </source>
</evidence>
<feature type="compositionally biased region" description="Acidic residues" evidence="3">
    <location>
        <begin position="50"/>
        <end position="59"/>
    </location>
</feature>
<evidence type="ECO:0000256" key="3">
    <source>
        <dbReference type="SAM" id="MobiDB-lite"/>
    </source>
</evidence>
<gene>
    <name evidence="5" type="ORF">EZS28_021884</name>
</gene>
<accession>A0A5J4VJB1</accession>
<sequence>TLPASHTCAQSLELPQYSSADIMLERIVYAITNCVSIDTDFNVSGNFQDDNIEDDEESEGFSLDEHEMDD</sequence>
<dbReference type="InterPro" id="IPR035983">
    <property type="entry name" value="Hect_E3_ubiquitin_ligase"/>
</dbReference>
<proteinExistence type="predicted"/>
<comment type="caution">
    <text evidence="5">The sequence shown here is derived from an EMBL/GenBank/DDBJ whole genome shotgun (WGS) entry which is preliminary data.</text>
</comment>
<dbReference type="EMBL" id="SNRW01006701">
    <property type="protein sequence ID" value="KAA6382590.1"/>
    <property type="molecule type" value="Genomic_DNA"/>
</dbReference>
<evidence type="ECO:0000256" key="1">
    <source>
        <dbReference type="ARBA" id="ARBA00022786"/>
    </source>
</evidence>
<evidence type="ECO:0000313" key="5">
    <source>
        <dbReference type="EMBL" id="KAA6382590.1"/>
    </source>
</evidence>
<keyword evidence="1 2" id="KW-0833">Ubl conjugation pathway</keyword>
<dbReference type="InterPro" id="IPR042469">
    <property type="entry name" value="HECTD3"/>
</dbReference>
<protein>
    <recommendedName>
        <fullName evidence="4">HECT domain-containing protein</fullName>
    </recommendedName>
</protein>
<dbReference type="GO" id="GO:0004842">
    <property type="term" value="F:ubiquitin-protein transferase activity"/>
    <property type="evidence" value="ECO:0007669"/>
    <property type="project" value="InterPro"/>
</dbReference>
<organism evidence="5 6">
    <name type="scientific">Streblomastix strix</name>
    <dbReference type="NCBI Taxonomy" id="222440"/>
    <lineage>
        <taxon>Eukaryota</taxon>
        <taxon>Metamonada</taxon>
        <taxon>Preaxostyla</taxon>
        <taxon>Oxymonadida</taxon>
        <taxon>Streblomastigidae</taxon>
        <taxon>Streblomastix</taxon>
    </lineage>
</organism>
<name>A0A5J4VJB1_9EUKA</name>